<evidence type="ECO:0000256" key="1">
    <source>
        <dbReference type="SAM" id="Phobius"/>
    </source>
</evidence>
<sequence>MVNRDFWLGMLALPAAAAAIALTVGVVAGVIWYSERFSLGTWRLWPRSTRGREVLPAIAACAKWTRYLWIPGWHVIICRTTLYDPYDVADNDKHHLVRNAIREALRRAGEHDSD</sequence>
<protein>
    <submittedName>
        <fullName evidence="2">Uncharacterized protein</fullName>
    </submittedName>
</protein>
<gene>
    <name evidence="2" type="primary">7</name>
    <name evidence="2" type="ORF">SEA_MINDY_7</name>
</gene>
<dbReference type="EMBL" id="KR080204">
    <property type="protein sequence ID" value="AKF15037.1"/>
    <property type="molecule type" value="Genomic_DNA"/>
</dbReference>
<keyword evidence="1" id="KW-1133">Transmembrane helix</keyword>
<dbReference type="RefSeq" id="YP_009225294.1">
    <property type="nucleotide sequence ID" value="NC_029093.1"/>
</dbReference>
<organism evidence="2 3">
    <name type="scientific">Mycobacterium phage Mindy</name>
    <dbReference type="NCBI Taxonomy" id="1647311"/>
    <lineage>
        <taxon>Viruses</taxon>
        <taxon>Duplodnaviria</taxon>
        <taxon>Heunggongvirae</taxon>
        <taxon>Uroviricota</taxon>
        <taxon>Caudoviricetes</taxon>
        <taxon>Kostyavirus</taxon>
        <taxon>Kostyavirus toto</taxon>
    </lineage>
</organism>
<dbReference type="Proteomes" id="UP000201946">
    <property type="component" value="Segment"/>
</dbReference>
<dbReference type="GeneID" id="26796290"/>
<keyword evidence="1" id="KW-0812">Transmembrane</keyword>
<evidence type="ECO:0000313" key="2">
    <source>
        <dbReference type="EMBL" id="AKF15037.1"/>
    </source>
</evidence>
<reference evidence="2 3" key="1">
    <citation type="journal article" date="2015" name="Genome Announc.">
        <title>Genome Sequence of Mycobacteriophage Mindy.</title>
        <authorList>
            <person name="Pope W.H."/>
            <person name="Bernstein N.I."/>
            <person name="Fasolas C.S."/>
            <person name="Mezghani N."/>
            <person name="Pressimone C.A."/>
            <person name="Selvakumar P."/>
            <person name="Stanton A.C."/>
            <person name="Lapin J.S."/>
            <person name="Prout A.K."/>
            <person name="Grubb S.R."/>
            <person name="Warner M.H."/>
            <person name="Bowman C.A."/>
            <person name="Russell D.A."/>
            <person name="Hatfull G.F."/>
        </authorList>
    </citation>
    <scope>NUCLEOTIDE SEQUENCE [LARGE SCALE GENOMIC DNA]</scope>
</reference>
<proteinExistence type="predicted"/>
<evidence type="ECO:0000313" key="3">
    <source>
        <dbReference type="Proteomes" id="UP000201946"/>
    </source>
</evidence>
<keyword evidence="1" id="KW-0472">Membrane</keyword>
<name>A0A0F6SJY7_9CAUD</name>
<accession>A0A0F6SJY7</accession>
<dbReference type="KEGG" id="vg:26796290"/>
<feature type="transmembrane region" description="Helical" evidence="1">
    <location>
        <begin position="6"/>
        <end position="33"/>
    </location>
</feature>